<dbReference type="PANTHER" id="PTHR33116:SF75">
    <property type="entry name" value="RIBONUCLEASE H PROTEIN"/>
    <property type="match status" value="1"/>
</dbReference>
<proteinExistence type="predicted"/>
<dbReference type="Gene3D" id="3.30.70.330">
    <property type="match status" value="1"/>
</dbReference>
<protein>
    <recommendedName>
        <fullName evidence="3">RRM domain-containing protein</fullName>
    </recommendedName>
</protein>
<comment type="caution">
    <text evidence="4">The sequence shown here is derived from an EMBL/GenBank/DDBJ whole genome shotgun (WGS) entry which is preliminary data.</text>
</comment>
<feature type="compositionally biased region" description="Polar residues" evidence="2">
    <location>
        <begin position="104"/>
        <end position="119"/>
    </location>
</feature>
<dbReference type="InterPro" id="IPR043502">
    <property type="entry name" value="DNA/RNA_pol_sf"/>
</dbReference>
<evidence type="ECO:0000313" key="4">
    <source>
        <dbReference type="EMBL" id="KAE8655273.1"/>
    </source>
</evidence>
<dbReference type="Pfam" id="PF00078">
    <property type="entry name" value="RVT_1"/>
    <property type="match status" value="1"/>
</dbReference>
<evidence type="ECO:0000256" key="2">
    <source>
        <dbReference type="SAM" id="MobiDB-lite"/>
    </source>
</evidence>
<keyword evidence="1" id="KW-0694">RNA-binding</keyword>
<organism evidence="4 5">
    <name type="scientific">Hibiscus syriacus</name>
    <name type="common">Rose of Sharon</name>
    <dbReference type="NCBI Taxonomy" id="106335"/>
    <lineage>
        <taxon>Eukaryota</taxon>
        <taxon>Viridiplantae</taxon>
        <taxon>Streptophyta</taxon>
        <taxon>Embryophyta</taxon>
        <taxon>Tracheophyta</taxon>
        <taxon>Spermatophyta</taxon>
        <taxon>Magnoliopsida</taxon>
        <taxon>eudicotyledons</taxon>
        <taxon>Gunneridae</taxon>
        <taxon>Pentapetalae</taxon>
        <taxon>rosids</taxon>
        <taxon>malvids</taxon>
        <taxon>Malvales</taxon>
        <taxon>Malvaceae</taxon>
        <taxon>Malvoideae</taxon>
        <taxon>Hibiscus</taxon>
    </lineage>
</organism>
<dbReference type="InterPro" id="IPR000477">
    <property type="entry name" value="RT_dom"/>
</dbReference>
<dbReference type="InterPro" id="IPR036691">
    <property type="entry name" value="Endo/exonu/phosph_ase_sf"/>
</dbReference>
<feature type="region of interest" description="Disordered" evidence="2">
    <location>
        <begin position="104"/>
        <end position="137"/>
    </location>
</feature>
<accession>A0A6A2WAW8</accession>
<keyword evidence="5" id="KW-1185">Reference proteome</keyword>
<reference evidence="4" key="1">
    <citation type="submission" date="2019-09" db="EMBL/GenBank/DDBJ databases">
        <title>Draft genome information of white flower Hibiscus syriacus.</title>
        <authorList>
            <person name="Kim Y.-M."/>
        </authorList>
    </citation>
    <scope>NUCLEOTIDE SEQUENCE [LARGE SCALE GENOMIC DNA]</scope>
    <source>
        <strain evidence="4">YM2019G1</strain>
    </source>
</reference>
<dbReference type="Pfam" id="PF00076">
    <property type="entry name" value="RRM_1"/>
    <property type="match status" value="1"/>
</dbReference>
<gene>
    <name evidence="4" type="ORF">F3Y22_tig00117034pilonHSYRG01767</name>
</gene>
<dbReference type="Gene3D" id="3.60.10.10">
    <property type="entry name" value="Endonuclease/exonuclease/phosphatase"/>
    <property type="match status" value="1"/>
</dbReference>
<dbReference type="SUPFAM" id="SSF54928">
    <property type="entry name" value="RNA-binding domain, RBD"/>
    <property type="match status" value="1"/>
</dbReference>
<evidence type="ECO:0000259" key="3">
    <source>
        <dbReference type="PROSITE" id="PS50102"/>
    </source>
</evidence>
<dbReference type="InterPro" id="IPR000504">
    <property type="entry name" value="RRM_dom"/>
</dbReference>
<dbReference type="EMBL" id="VEPZ02001782">
    <property type="protein sequence ID" value="KAE8655273.1"/>
    <property type="molecule type" value="Genomic_DNA"/>
</dbReference>
<evidence type="ECO:0000256" key="1">
    <source>
        <dbReference type="PROSITE-ProRule" id="PRU00176"/>
    </source>
</evidence>
<sequence>MRQHEQVTLPLTSPTEEVESYEKMRQHEQNIPPRYHWSGLRQLFGRHGDVVSSYIARKNDRLGKRFGFVRFSKKEDTERAMQRLNGFWFFGFRLSVKEARYRTKNSSGDLNSPSNSNTAIRVPNDKSIAEEVSETQTRRRSKSIQGVIDDEVVRKLQKCLVGTMATICSSTQVVDRLSAGGLGEVRIKFMGGRDFLLEFVDKELYTFMKEHNWSFLREVFLEVNPWTESYRASERVTWIKLIGVPLHCWNHNTFKRISELWGECLAMGENALQESGCEEMTILIATRRKELIDEVVDLEAGRDVFKIRVVEQTTSRSDTCSHKKEAKVNLVTDDSSASTVKSMETTEEEKAESWHEEDDSYLMCMGNIPRGGCMSGREEVERNIGEDAIVGQRVNDVCSGKSQKGVRCKGGGDPKVNKSSLRWEGEEWEKGLCLQMSDDNFIPKPKQNFRAKEGKIKKYSSIKKIQEKYGVTQGKIRNCRVKKIHRNELSEEELTELEGRSLSDSDLQERWQRQKSEARKTLQIGRELGIQFKGSEEALVKEIAAGDDLEGESQSLIEMVLLQETKKEDLKDIEISSFWCNDDFDFRFSKAMGKSGGILSVWDKSRFQILDSLITDRFILIEGKYAPHDLSFSVMNVYAHCEVSEQVIVWSAIVEVRRKSKNRWFMAGDFNAIRSNNERSGCSYRQTEIVEFNSFIEACNLFDMPLSGRKFTWVKGALQKWNLQNYWNFDMEAKRLEKRINELDIKSDADGLDVREREEQLSCTRRLWDTLKEKEDIWRQKSKSNWLKLGDENTAFFHRAVKIQSKKRLILGTNLGEVDDVEPDKLRAKVFNFFSNHFRRKEKKWKTEINLPFKQLSRVDAEGLEVIFSIEEVKDTVWSCGKDKAPGPDGFNIVFFKKAWEWVKEDLMKTKDKFYRNGKLGRQIFDGILVANEVIHSLNIESGGRGGLILKLDFAKAYDCVYWEFLDSVQHNMGFESTWRRWIWECISTVRVSVLLNGSPTKEFKMYTGLRQGDPLSPFLFIMIMEALHLLLEGAVRKGFIEGADPRRFSTWEPIIEKFKAKLVGWKSRTLSFAGRVVLINLVLSMLSLYYMLIFLIPKAVISKIDKIRRGFLWGCDGNKNRLPRVSWGRLCCPKKKGGAGIINLKAKNMVLLSKWGWRFAMERGALWRSVISHKYGSGDLPWLVSLEDIKKASITWRGIVKNLSSESIAKWMSGKSFRLALRKYITVRDMISAGEWKNLDSAALFERQFLDREFNTVRIIKREVDDVSLNSFLADRIIWVHETDGLFKVKKMTYLLLSDEYFEDVYLFNFDRIWSLKVPPKVKYFLWMLKLNRVPNKVFLFNRGIKLSDAQRLCPWWWHIPGFNLQSVDEIFEFCFQFRWTESTALAWFVSFAAALWSLWLARNDVVFKSKSTNLKDLLVYVKMRAYAWCKALKVFSVLDEKRWWDWPGESASLCVQQRPKSVWKPPVLGQMKFNVVGSATNKLAGCGGILRTAEGYVVAIFFGAGSTELDTKCFSSTMEVGAIFQGINVDAMKITEIKFAFSPRSTNNMADYLAKMGSKRKVLFKASW</sequence>
<dbReference type="InterPro" id="IPR012677">
    <property type="entry name" value="Nucleotide-bd_a/b_plait_sf"/>
</dbReference>
<dbReference type="CDD" id="cd00590">
    <property type="entry name" value="RRM_SF"/>
    <property type="match status" value="1"/>
</dbReference>
<dbReference type="GO" id="GO:0003723">
    <property type="term" value="F:RNA binding"/>
    <property type="evidence" value="ECO:0007669"/>
    <property type="project" value="UniProtKB-UniRule"/>
</dbReference>
<evidence type="ECO:0000313" key="5">
    <source>
        <dbReference type="Proteomes" id="UP000436088"/>
    </source>
</evidence>
<dbReference type="SMART" id="SM00360">
    <property type="entry name" value="RRM"/>
    <property type="match status" value="1"/>
</dbReference>
<dbReference type="SUPFAM" id="SSF56219">
    <property type="entry name" value="DNase I-like"/>
    <property type="match status" value="1"/>
</dbReference>
<dbReference type="PROSITE" id="PS50102">
    <property type="entry name" value="RRM"/>
    <property type="match status" value="1"/>
</dbReference>
<dbReference type="Proteomes" id="UP000436088">
    <property type="component" value="Unassembled WGS sequence"/>
</dbReference>
<feature type="domain" description="RRM" evidence="3">
    <location>
        <begin position="30"/>
        <end position="101"/>
    </location>
</feature>
<dbReference type="SUPFAM" id="SSF56672">
    <property type="entry name" value="DNA/RNA polymerases"/>
    <property type="match status" value="1"/>
</dbReference>
<name>A0A6A2WAW8_HIBSY</name>
<dbReference type="PANTHER" id="PTHR33116">
    <property type="entry name" value="REVERSE TRANSCRIPTASE ZINC-BINDING DOMAIN-CONTAINING PROTEIN-RELATED-RELATED"/>
    <property type="match status" value="1"/>
</dbReference>
<dbReference type="InterPro" id="IPR035979">
    <property type="entry name" value="RBD_domain_sf"/>
</dbReference>